<dbReference type="EMBL" id="AFXZ01000009">
    <property type="protein sequence ID" value="EGV44424.1"/>
    <property type="molecule type" value="Genomic_DNA"/>
</dbReference>
<evidence type="ECO:0000313" key="3">
    <source>
        <dbReference type="Proteomes" id="UP000003730"/>
    </source>
</evidence>
<dbReference type="InterPro" id="IPR017259">
    <property type="entry name" value="UCP037672"/>
</dbReference>
<dbReference type="AlphaFoldDB" id="G2EAX2"/>
<accession>G2EAX2</accession>
<dbReference type="RefSeq" id="WP_008635650.1">
    <property type="nucleotide sequence ID" value="NZ_AFXZ01000009.1"/>
</dbReference>
<keyword evidence="1" id="KW-0472">Membrane</keyword>
<protein>
    <submittedName>
        <fullName evidence="2">DUF3784 domain-containing protein</fullName>
    </submittedName>
</protein>
<name>G2EAX2_9FLAO</name>
<keyword evidence="1" id="KW-0812">Transmembrane</keyword>
<keyword evidence="3" id="KW-1185">Reference proteome</keyword>
<evidence type="ECO:0000256" key="1">
    <source>
        <dbReference type="SAM" id="Phobius"/>
    </source>
</evidence>
<reference evidence="2 3" key="1">
    <citation type="journal article" date="2008" name="Int. J. Syst. Evol. Microbiol.">
        <title>Bizionia argentinensis sp. nov., isolated from surface marine water in Antarctica.</title>
        <authorList>
            <person name="Bercovich A."/>
            <person name="Vazquez S.C."/>
            <person name="Yankilevich P."/>
            <person name="Coria S.H."/>
            <person name="Foti M."/>
            <person name="Hernandez E."/>
            <person name="Vidal A."/>
            <person name="Ruberto L."/>
            <person name="Melo C."/>
            <person name="Marenssi S."/>
            <person name="Criscuolo M."/>
            <person name="Memoli M."/>
            <person name="Arguelles M."/>
            <person name="Mac Cormack W.P."/>
        </authorList>
    </citation>
    <scope>NUCLEOTIDE SEQUENCE [LARGE SCALE GENOMIC DNA]</scope>
    <source>
        <strain evidence="2 3">JUB59</strain>
    </source>
</reference>
<sequence length="105" mass="11598">MILTAVLFLVFAILIKNFKLYDLIAGYNTMPDAEKAIYNMPKIGNLLANVLIMMATIILIAYGFSKWLDNEQIGAIGISAAILIGLPYLLIKANSKAYKINSEKD</sequence>
<dbReference type="eggNOG" id="ENOG5032T66">
    <property type="taxonomic scope" value="Bacteria"/>
</dbReference>
<organism evidence="2 3">
    <name type="scientific">Bizionia argentinensis JUB59</name>
    <dbReference type="NCBI Taxonomy" id="1046627"/>
    <lineage>
        <taxon>Bacteria</taxon>
        <taxon>Pseudomonadati</taxon>
        <taxon>Bacteroidota</taxon>
        <taxon>Flavobacteriia</taxon>
        <taxon>Flavobacteriales</taxon>
        <taxon>Flavobacteriaceae</taxon>
        <taxon>Bizionia</taxon>
    </lineage>
</organism>
<dbReference type="STRING" id="1046627.BZARG_654"/>
<keyword evidence="1" id="KW-1133">Transmembrane helix</keyword>
<feature type="transmembrane region" description="Helical" evidence="1">
    <location>
        <begin position="6"/>
        <end position="25"/>
    </location>
</feature>
<feature type="transmembrane region" description="Helical" evidence="1">
    <location>
        <begin position="46"/>
        <end position="67"/>
    </location>
</feature>
<evidence type="ECO:0000313" key="2">
    <source>
        <dbReference type="EMBL" id="EGV44424.1"/>
    </source>
</evidence>
<proteinExistence type="predicted"/>
<dbReference type="OrthoDB" id="836288at2"/>
<feature type="transmembrane region" description="Helical" evidence="1">
    <location>
        <begin position="73"/>
        <end position="91"/>
    </location>
</feature>
<dbReference type="Pfam" id="PF12650">
    <property type="entry name" value="DUF3784"/>
    <property type="match status" value="1"/>
</dbReference>
<comment type="caution">
    <text evidence="2">The sequence shown here is derived from an EMBL/GenBank/DDBJ whole genome shotgun (WGS) entry which is preliminary data.</text>
</comment>
<gene>
    <name evidence="2" type="ORF">BZARG_654</name>
</gene>
<dbReference type="Proteomes" id="UP000003730">
    <property type="component" value="Unassembled WGS sequence"/>
</dbReference>